<keyword evidence="1" id="KW-0472">Membrane</keyword>
<dbReference type="Proteomes" id="UP000265618">
    <property type="component" value="Unassembled WGS sequence"/>
</dbReference>
<accession>A0A9K3D5G3</accession>
<proteinExistence type="predicted"/>
<feature type="non-terminal residue" evidence="2">
    <location>
        <position position="86"/>
    </location>
</feature>
<sequence>GVVAAAFCTRHMYRGSYQGRFYESFVSERCTTTTTLVAAVVALIGIVPHLQDIGILEVFRAELNKHLISLVSTLIQLVINIIFTGR</sequence>
<dbReference type="EMBL" id="BDIP01004967">
    <property type="protein sequence ID" value="GIQ89364.1"/>
    <property type="molecule type" value="Genomic_DNA"/>
</dbReference>
<keyword evidence="3" id="KW-1185">Reference proteome</keyword>
<gene>
    <name evidence="2" type="ORF">KIPB_011808</name>
</gene>
<comment type="caution">
    <text evidence="2">The sequence shown here is derived from an EMBL/GenBank/DDBJ whole genome shotgun (WGS) entry which is preliminary data.</text>
</comment>
<feature type="transmembrane region" description="Helical" evidence="1">
    <location>
        <begin position="30"/>
        <end position="47"/>
    </location>
</feature>
<evidence type="ECO:0000313" key="2">
    <source>
        <dbReference type="EMBL" id="GIQ89364.1"/>
    </source>
</evidence>
<protein>
    <submittedName>
        <fullName evidence="2">Uncharacterized protein</fullName>
    </submittedName>
</protein>
<keyword evidence="1" id="KW-1133">Transmembrane helix</keyword>
<feature type="transmembrane region" description="Helical" evidence="1">
    <location>
        <begin position="67"/>
        <end position="85"/>
    </location>
</feature>
<dbReference type="AlphaFoldDB" id="A0A9K3D5G3"/>
<evidence type="ECO:0000313" key="3">
    <source>
        <dbReference type="Proteomes" id="UP000265618"/>
    </source>
</evidence>
<evidence type="ECO:0000256" key="1">
    <source>
        <dbReference type="SAM" id="Phobius"/>
    </source>
</evidence>
<reference evidence="2 3" key="1">
    <citation type="journal article" date="2018" name="PLoS ONE">
        <title>The draft genome of Kipferlia bialata reveals reductive genome evolution in fornicate parasites.</title>
        <authorList>
            <person name="Tanifuji G."/>
            <person name="Takabayashi S."/>
            <person name="Kume K."/>
            <person name="Takagi M."/>
            <person name="Nakayama T."/>
            <person name="Kamikawa R."/>
            <person name="Inagaki Y."/>
            <person name="Hashimoto T."/>
        </authorList>
    </citation>
    <scope>NUCLEOTIDE SEQUENCE [LARGE SCALE GENOMIC DNA]</scope>
    <source>
        <strain evidence="2">NY0173</strain>
    </source>
</reference>
<keyword evidence="1" id="KW-0812">Transmembrane</keyword>
<organism evidence="2 3">
    <name type="scientific">Kipferlia bialata</name>
    <dbReference type="NCBI Taxonomy" id="797122"/>
    <lineage>
        <taxon>Eukaryota</taxon>
        <taxon>Metamonada</taxon>
        <taxon>Carpediemonas-like organisms</taxon>
        <taxon>Kipferlia</taxon>
    </lineage>
</organism>
<name>A0A9K3D5G3_9EUKA</name>